<keyword evidence="2" id="KW-1133">Transmembrane helix</keyword>
<feature type="transmembrane region" description="Helical" evidence="2">
    <location>
        <begin position="885"/>
        <end position="905"/>
    </location>
</feature>
<proteinExistence type="predicted"/>
<dbReference type="Gene3D" id="1.20.5.340">
    <property type="match status" value="1"/>
</dbReference>
<feature type="coiled-coil region" evidence="1">
    <location>
        <begin position="6"/>
        <end position="61"/>
    </location>
</feature>
<evidence type="ECO:0000313" key="3">
    <source>
        <dbReference type="EMBL" id="GBB85850.1"/>
    </source>
</evidence>
<feature type="transmembrane region" description="Helical" evidence="2">
    <location>
        <begin position="759"/>
        <end position="781"/>
    </location>
</feature>
<keyword evidence="2" id="KW-0472">Membrane</keyword>
<accession>A0A2Z6Q6T4</accession>
<feature type="transmembrane region" description="Helical" evidence="2">
    <location>
        <begin position="911"/>
        <end position="934"/>
    </location>
</feature>
<organism evidence="3 4">
    <name type="scientific">Rhizophagus clarus</name>
    <dbReference type="NCBI Taxonomy" id="94130"/>
    <lineage>
        <taxon>Eukaryota</taxon>
        <taxon>Fungi</taxon>
        <taxon>Fungi incertae sedis</taxon>
        <taxon>Mucoromycota</taxon>
        <taxon>Glomeromycotina</taxon>
        <taxon>Glomeromycetes</taxon>
        <taxon>Glomerales</taxon>
        <taxon>Glomeraceae</taxon>
        <taxon>Rhizophagus</taxon>
    </lineage>
</organism>
<evidence type="ECO:0000256" key="2">
    <source>
        <dbReference type="SAM" id="Phobius"/>
    </source>
</evidence>
<dbReference type="AlphaFoldDB" id="A0A2Z6Q6T4"/>
<dbReference type="InterPro" id="IPR036322">
    <property type="entry name" value="WD40_repeat_dom_sf"/>
</dbReference>
<comment type="caution">
    <text evidence="3">The sequence shown here is derived from an EMBL/GenBank/DDBJ whole genome shotgun (WGS) entry which is preliminary data.</text>
</comment>
<sequence>MSHIEVDKIEIEVDKNEAKVDKNEAKVDKNEAKIDKIEDEVDKIEVKVDKTEIEVDKINDKLPHKGKLITNVELSPDGKYLVSYSEKDFSIAGWNIENANYDQPKPELHIELYYHVEHCNLVNVQRSSFNLKGELILFNKRNHIHIYSTQIKNNKWKRERKYKIPKGFKLISMSKCDDKVYLFSNNSIYEWNLITKKNNQLRMFMKNLVLHHLLLPLFPLLFPLFSNVPNNEFWGSVISVIENCEGKYLINSKQFNRLPEILLPNNIRVTCKYAFGILEGDIWMIDIKKVISNINYLFKSSDELNNANFDEIFENLYFDNDNQLNIPFNLQDINFIPKLFEEAMVDKNKIKNEKLELELTQNLIKWEISSYLHDNYNIKLQVFKNINDDSGLNLTCIRVENFKSQNYYYLHGIKSLNDSDIIILTGIGLLIYHFNENDVSICLNYFYHFNENNESICLNYPYYMDTQIYFHKIEHYYKEVFSKHALPLPNYDSLKLCNGSVSNIKDNRKLLLKYGVEFLANAIKEHNLELIDGIYKKCIMHFKEDLRNNNTTFLSIITSTMPLLNIHYPEYITKYSLETSMIIDSPVYNIESLNDNLHLCSFQYPQIINLTKSTLRETYEEVLLNFKNNHKIIYWILAVIQILIILLFSPVYFTALYILCKFTYINHTDLYGDFVFCYFYIVKHVKNLFLKFSKDRITPTIIFMNSYIKFVNYPQEYNWFFELIKPQSSPFIKTINRDIYKTWSGESLINFKWNAYGKYYYTMIWIGFMALLGCFTAAATIPQQYISNDIQKQLLVASIALGFIHLNFEIRQFIHDPIKWISDFWNLFENNVSFEKYTYNNDPNNPWNIAPAYHQVFENGTFDPNPYMIQQPDGNTNMFLNFRTALFAMYLFLTGDSSALTNWTYIDNPSLAIMIVLFSLLIVVYLMNLFIGLLNNAIEKDNNRISYLIQKAEIIAEIELFYLLPFQRRWKPWFPEVLYYYANVDKTREKVKEMMSKGEWNSNEFPELRKDLLKKLNIQPVDETSLQQLLNEVQDIRENSLHQLLEVQGNSMQKLLKVHENSLRQLLEVQENSMHQLLKEIHIEESK</sequence>
<dbReference type="SUPFAM" id="SSF50978">
    <property type="entry name" value="WD40 repeat-like"/>
    <property type="match status" value="1"/>
</dbReference>
<name>A0A2Z6Q6T4_9GLOM</name>
<feature type="transmembrane region" description="Helical" evidence="2">
    <location>
        <begin position="793"/>
        <end position="810"/>
    </location>
</feature>
<gene>
    <name evidence="3" type="ORF">RclHR1_01230013</name>
</gene>
<keyword evidence="4" id="KW-1185">Reference proteome</keyword>
<reference evidence="3 4" key="1">
    <citation type="submission" date="2017-11" db="EMBL/GenBank/DDBJ databases">
        <title>The genome of Rhizophagus clarus HR1 reveals common genetic basis of auxotrophy among arbuscular mycorrhizal fungi.</title>
        <authorList>
            <person name="Kobayashi Y."/>
        </authorList>
    </citation>
    <scope>NUCLEOTIDE SEQUENCE [LARGE SCALE GENOMIC DNA]</scope>
    <source>
        <strain evidence="3 4">HR1</strain>
    </source>
</reference>
<protein>
    <recommendedName>
        <fullName evidence="5">Ion transport domain-containing protein</fullName>
    </recommendedName>
</protein>
<evidence type="ECO:0000313" key="4">
    <source>
        <dbReference type="Proteomes" id="UP000247702"/>
    </source>
</evidence>
<dbReference type="EMBL" id="BEXD01000258">
    <property type="protein sequence ID" value="GBB85850.1"/>
    <property type="molecule type" value="Genomic_DNA"/>
</dbReference>
<feature type="transmembrane region" description="Helical" evidence="2">
    <location>
        <begin position="632"/>
        <end position="659"/>
    </location>
</feature>
<evidence type="ECO:0008006" key="5">
    <source>
        <dbReference type="Google" id="ProtNLM"/>
    </source>
</evidence>
<evidence type="ECO:0000256" key="1">
    <source>
        <dbReference type="SAM" id="Coils"/>
    </source>
</evidence>
<dbReference type="Proteomes" id="UP000247702">
    <property type="component" value="Unassembled WGS sequence"/>
</dbReference>
<keyword evidence="1" id="KW-0175">Coiled coil</keyword>
<keyword evidence="2" id="KW-0812">Transmembrane</keyword>